<proteinExistence type="predicted"/>
<organism evidence="1 2">
    <name type="scientific">Staurois parvus</name>
    <dbReference type="NCBI Taxonomy" id="386267"/>
    <lineage>
        <taxon>Eukaryota</taxon>
        <taxon>Metazoa</taxon>
        <taxon>Chordata</taxon>
        <taxon>Craniata</taxon>
        <taxon>Vertebrata</taxon>
        <taxon>Euteleostomi</taxon>
        <taxon>Amphibia</taxon>
        <taxon>Batrachia</taxon>
        <taxon>Anura</taxon>
        <taxon>Neobatrachia</taxon>
        <taxon>Ranoidea</taxon>
        <taxon>Ranidae</taxon>
        <taxon>Staurois</taxon>
    </lineage>
</organism>
<name>A0ABN9GFR7_9NEOB</name>
<dbReference type="Proteomes" id="UP001162483">
    <property type="component" value="Unassembled WGS sequence"/>
</dbReference>
<dbReference type="EMBL" id="CATNWA010018374">
    <property type="protein sequence ID" value="CAI9606975.1"/>
    <property type="molecule type" value="Genomic_DNA"/>
</dbReference>
<reference evidence="1" key="1">
    <citation type="submission" date="2023-05" db="EMBL/GenBank/DDBJ databases">
        <authorList>
            <person name="Stuckert A."/>
        </authorList>
    </citation>
    <scope>NUCLEOTIDE SEQUENCE</scope>
</reference>
<sequence length="67" mass="7384">MPPCGSDLLLTWHVTRPFSARCFVPHRPHGYRLGLSDHALAHPSCSHPAGTSGELLYHWWVHSGAAT</sequence>
<protein>
    <submittedName>
        <fullName evidence="1">Uncharacterized protein</fullName>
    </submittedName>
</protein>
<gene>
    <name evidence="1" type="ORF">SPARVUS_LOCUS13863286</name>
</gene>
<evidence type="ECO:0000313" key="2">
    <source>
        <dbReference type="Proteomes" id="UP001162483"/>
    </source>
</evidence>
<accession>A0ABN9GFR7</accession>
<evidence type="ECO:0000313" key="1">
    <source>
        <dbReference type="EMBL" id="CAI9606975.1"/>
    </source>
</evidence>
<comment type="caution">
    <text evidence="1">The sequence shown here is derived from an EMBL/GenBank/DDBJ whole genome shotgun (WGS) entry which is preliminary data.</text>
</comment>
<keyword evidence="2" id="KW-1185">Reference proteome</keyword>